<dbReference type="EMBL" id="CAJHNH020007780">
    <property type="protein sequence ID" value="CAG5134981.1"/>
    <property type="molecule type" value="Genomic_DNA"/>
</dbReference>
<keyword evidence="4" id="KW-1185">Reference proteome</keyword>
<feature type="compositionally biased region" description="Polar residues" evidence="1">
    <location>
        <begin position="759"/>
        <end position="768"/>
    </location>
</feature>
<evidence type="ECO:0000256" key="1">
    <source>
        <dbReference type="SAM" id="MobiDB-lite"/>
    </source>
</evidence>
<dbReference type="Pfam" id="PF00791">
    <property type="entry name" value="ZU5"/>
    <property type="match status" value="1"/>
</dbReference>
<dbReference type="AlphaFoldDB" id="A0A8S4A9K9"/>
<evidence type="ECO:0000259" key="2">
    <source>
        <dbReference type="PROSITE" id="PS51145"/>
    </source>
</evidence>
<dbReference type="OrthoDB" id="6084488at2759"/>
<dbReference type="SMART" id="SM00218">
    <property type="entry name" value="ZU5"/>
    <property type="match status" value="1"/>
</dbReference>
<dbReference type="PROSITE" id="PS51145">
    <property type="entry name" value="ZU5"/>
    <property type="match status" value="1"/>
</dbReference>
<feature type="compositionally biased region" description="Low complexity" evidence="1">
    <location>
        <begin position="745"/>
        <end position="758"/>
    </location>
</feature>
<feature type="domain" description="ZU5" evidence="2">
    <location>
        <begin position="150"/>
        <end position="273"/>
    </location>
</feature>
<feature type="non-terminal residue" evidence="3">
    <location>
        <position position="893"/>
    </location>
</feature>
<proteinExistence type="predicted"/>
<feature type="compositionally biased region" description="Basic and acidic residues" evidence="1">
    <location>
        <begin position="869"/>
        <end position="886"/>
    </location>
</feature>
<dbReference type="Gene3D" id="2.60.220.30">
    <property type="match status" value="1"/>
</dbReference>
<feature type="region of interest" description="Disordered" evidence="1">
    <location>
        <begin position="735"/>
        <end position="768"/>
    </location>
</feature>
<evidence type="ECO:0000313" key="3">
    <source>
        <dbReference type="EMBL" id="CAG5134981.1"/>
    </source>
</evidence>
<evidence type="ECO:0000313" key="4">
    <source>
        <dbReference type="Proteomes" id="UP000678393"/>
    </source>
</evidence>
<protein>
    <recommendedName>
        <fullName evidence="2">ZU5 domain-containing protein</fullName>
    </recommendedName>
</protein>
<name>A0A8S4A9K9_9EUPU</name>
<feature type="compositionally biased region" description="Basic and acidic residues" evidence="1">
    <location>
        <begin position="679"/>
        <end position="696"/>
    </location>
</feature>
<comment type="caution">
    <text evidence="3">The sequence shown here is derived from an EMBL/GenBank/DDBJ whole genome shotgun (WGS) entry which is preliminary data.</text>
</comment>
<reference evidence="3" key="1">
    <citation type="submission" date="2021-04" db="EMBL/GenBank/DDBJ databases">
        <authorList>
            <consortium name="Molecular Ecology Group"/>
        </authorList>
    </citation>
    <scope>NUCLEOTIDE SEQUENCE</scope>
</reference>
<feature type="compositionally biased region" description="Basic and acidic residues" evidence="1">
    <location>
        <begin position="1"/>
        <end position="13"/>
    </location>
</feature>
<accession>A0A8S4A9K9</accession>
<feature type="region of interest" description="Disordered" evidence="1">
    <location>
        <begin position="838"/>
        <end position="893"/>
    </location>
</feature>
<sequence length="893" mass="101391">NVEYIHNDIDLPRSKHKSLRSFEQDSQRRQSGQRVSVPSSPSQEEDSELCLYRPAWERNRNESKSSSSTRSYISIPPTSPSENYIEAGSEDLCMLSERSTPLVKMAWLTKNLEGDAKNEFRNYQANSGTQTDSDSSVKAPNRKTVFGTPWQFGGTFTSRGGLMQAADSDVCLMVVPNAVPKGEYVDIYGAVFTDTTQIRKRMKISTKECLITPVVEYCAVPASPFRRPVCVQLPHALPEEFDIHLIKVYTFTVDESGKVSLSDVPAFVKTNEDRGLETYWEKGPDGHSIHISTFHFSGYFCTQCETASWPSICTMVFGSHVQITQCRREVRVILYIWDRRLTIKDYLERFRKQESDVDRQLLTDMQVPLLDGASSDSRLVMCMEVMGGDDDRECWRHVLRPDGSRPLFKPLQMRKLSEIVHCCRQTDPIRVEWALENAPQQVPNAVFQCCIDIMHVHESTSDYETAMKEGSDDLMRTFYVRDLKVMTNSAVQSVEFQRVDLKRTLSETMDIMQTERMCQEFGISIKDIGNFRKKFSTSEAFQLGLVEECLRRHGSDKFLNLLPKILERLHYTEVMAALDDKKILVRHLTDFTGVSAEAAAAEEDAVAESVSSVGGGLDSTRCKSPHRRRSPSPAERNRSNSPLYRRRRSKESHKPGSGYTGSERSEDVYVNNKSQQKSSTKEEQYGKSKGWEERQSKQPSRHRQHSPPADYDQDEKAYNQNLKYDVKKYDERSIQERQQLKKQISSSSTGDSVLGSRSQPSGYNTANFSSKSSLGTSMYAHADPQDFSEALPDELLDDSMRQTYKKELLVNENLHGHLSNVYAPYYNGCENHLPSNGPYAIPPESGQADLSSLSDPVPPYRQWVGSQRLSDKSQLPDEDQTSKKELYGISTVV</sequence>
<gene>
    <name evidence="3" type="ORF">CUNI_LOCUS20539</name>
</gene>
<feature type="region of interest" description="Disordered" evidence="1">
    <location>
        <begin position="607"/>
        <end position="717"/>
    </location>
</feature>
<feature type="compositionally biased region" description="Low complexity" evidence="1">
    <location>
        <begin position="64"/>
        <end position="82"/>
    </location>
</feature>
<organism evidence="3 4">
    <name type="scientific">Candidula unifasciata</name>
    <dbReference type="NCBI Taxonomy" id="100452"/>
    <lineage>
        <taxon>Eukaryota</taxon>
        <taxon>Metazoa</taxon>
        <taxon>Spiralia</taxon>
        <taxon>Lophotrochozoa</taxon>
        <taxon>Mollusca</taxon>
        <taxon>Gastropoda</taxon>
        <taxon>Heterobranchia</taxon>
        <taxon>Euthyneura</taxon>
        <taxon>Panpulmonata</taxon>
        <taxon>Eupulmonata</taxon>
        <taxon>Stylommatophora</taxon>
        <taxon>Helicina</taxon>
        <taxon>Helicoidea</taxon>
        <taxon>Geomitridae</taxon>
        <taxon>Candidula</taxon>
    </lineage>
</organism>
<dbReference type="InterPro" id="IPR000906">
    <property type="entry name" value="ZU5_dom"/>
</dbReference>
<feature type="compositionally biased region" description="Polar residues" evidence="1">
    <location>
        <begin position="29"/>
        <end position="42"/>
    </location>
</feature>
<feature type="region of interest" description="Disordered" evidence="1">
    <location>
        <begin position="1"/>
        <end position="83"/>
    </location>
</feature>
<dbReference type="Proteomes" id="UP000678393">
    <property type="component" value="Unassembled WGS sequence"/>
</dbReference>